<dbReference type="RefSeq" id="WP_157461404.1">
    <property type="nucleotide sequence ID" value="NZ_WQLB01000044.1"/>
</dbReference>
<dbReference type="EMBL" id="WQLB01000044">
    <property type="protein sequence ID" value="MVN89143.1"/>
    <property type="molecule type" value="Genomic_DNA"/>
</dbReference>
<comment type="caution">
    <text evidence="1">The sequence shown here is derived from an EMBL/GenBank/DDBJ whole genome shotgun (WGS) entry which is preliminary data.</text>
</comment>
<dbReference type="Proteomes" id="UP000483286">
    <property type="component" value="Unassembled WGS sequence"/>
</dbReference>
<gene>
    <name evidence="1" type="ORF">GO986_20605</name>
</gene>
<protein>
    <submittedName>
        <fullName evidence="1">Uncharacterized protein</fullName>
    </submittedName>
</protein>
<evidence type="ECO:0000313" key="2">
    <source>
        <dbReference type="Proteomes" id="UP000483286"/>
    </source>
</evidence>
<evidence type="ECO:0000313" key="1">
    <source>
        <dbReference type="EMBL" id="MVN89143.1"/>
    </source>
</evidence>
<name>A0A7C9MBH9_9DEIO</name>
<sequence>MSGIARLLNAAHLADQGYAVAAPDNLIRAALADRLGCDDYLRRRV</sequence>
<reference evidence="1 2" key="1">
    <citation type="submission" date="2019-12" db="EMBL/GenBank/DDBJ databases">
        <title>Deinococcus sp. HMF7620 Genome sequencing and assembly.</title>
        <authorList>
            <person name="Kang H."/>
            <person name="Kim H."/>
            <person name="Joh K."/>
        </authorList>
    </citation>
    <scope>NUCLEOTIDE SEQUENCE [LARGE SCALE GENOMIC DNA]</scope>
    <source>
        <strain evidence="1 2">HMF7620</strain>
    </source>
</reference>
<organism evidence="1 2">
    <name type="scientific">Deinococcus arboris</name>
    <dbReference type="NCBI Taxonomy" id="2682977"/>
    <lineage>
        <taxon>Bacteria</taxon>
        <taxon>Thermotogati</taxon>
        <taxon>Deinococcota</taxon>
        <taxon>Deinococci</taxon>
        <taxon>Deinococcales</taxon>
        <taxon>Deinococcaceae</taxon>
        <taxon>Deinococcus</taxon>
    </lineage>
</organism>
<accession>A0A7C9MBH9</accession>
<proteinExistence type="predicted"/>
<dbReference type="AlphaFoldDB" id="A0A7C9MBH9"/>
<keyword evidence="2" id="KW-1185">Reference proteome</keyword>